<dbReference type="SMART" id="SM00387">
    <property type="entry name" value="HATPase_c"/>
    <property type="match status" value="1"/>
</dbReference>
<dbReference type="InterPro" id="IPR003594">
    <property type="entry name" value="HATPase_dom"/>
</dbReference>
<sequence length="504" mass="55263">MPVQILRLNQAPNGADEACAMHRLAKALAPTRFVNALSLRQDRLDILYVVLAGLNLVTLGAVLLLNHATLTAFQEGADTSRLWSARQSRIIELASRARAVDAPPNDVFETRDPEAERRRLEAAAHQFDVQMSSVIGDFQAHRISHRDDEILAQITRAQLQMQGLLEVAHATLDNFAAGRETQASRDMVLTDRAFSQLMARLEAASAMVERERSENLDAQLASAHGMQGLELSFAIAVFFVMAIVVAVAVQVAALVRRNTIEQQRMLGELADTRDRLRQYADDVSHELRLPISRMRLEAELMLNQPRSPEHYRSGIEGILAQCNELSTMTEGLLFIARAENTKVALRSEWLDLERELGLLADYFAAPADDAGIELCVVGAKGRVWADRTLLQRALSNLITNVLTHAPRGSCVKLQARQSAGSTIIEVEDNGPGVPAHLLAHLFTRFQRGDGAQAGSGLGLAIVKSIMDMHGGKVELASANGFRVELTFPHTEEPASTTLTRVSAE</sequence>
<feature type="transmembrane region" description="Helical" evidence="10">
    <location>
        <begin position="46"/>
        <end position="65"/>
    </location>
</feature>
<evidence type="ECO:0000256" key="7">
    <source>
        <dbReference type="ARBA" id="ARBA00022777"/>
    </source>
</evidence>
<evidence type="ECO:0000256" key="9">
    <source>
        <dbReference type="ARBA" id="ARBA00023136"/>
    </source>
</evidence>
<keyword evidence="4" id="KW-0597">Phosphoprotein</keyword>
<dbReference type="Pfam" id="PF02518">
    <property type="entry name" value="HATPase_c"/>
    <property type="match status" value="1"/>
</dbReference>
<evidence type="ECO:0000259" key="11">
    <source>
        <dbReference type="PROSITE" id="PS50109"/>
    </source>
</evidence>
<dbReference type="InterPro" id="IPR004358">
    <property type="entry name" value="Sig_transdc_His_kin-like_C"/>
</dbReference>
<evidence type="ECO:0000256" key="5">
    <source>
        <dbReference type="ARBA" id="ARBA00022679"/>
    </source>
</evidence>
<dbReference type="EC" id="2.7.13.3" evidence="3"/>
<dbReference type="InterPro" id="IPR003661">
    <property type="entry name" value="HisK_dim/P_dom"/>
</dbReference>
<feature type="transmembrane region" description="Helical" evidence="10">
    <location>
        <begin position="231"/>
        <end position="255"/>
    </location>
</feature>
<protein>
    <recommendedName>
        <fullName evidence="3">histidine kinase</fullName>
        <ecNumber evidence="3">2.7.13.3</ecNumber>
    </recommendedName>
</protein>
<dbReference type="GO" id="GO:0005886">
    <property type="term" value="C:plasma membrane"/>
    <property type="evidence" value="ECO:0007669"/>
    <property type="project" value="TreeGrafter"/>
</dbReference>
<keyword evidence="9 10" id="KW-0472">Membrane</keyword>
<evidence type="ECO:0000256" key="1">
    <source>
        <dbReference type="ARBA" id="ARBA00000085"/>
    </source>
</evidence>
<dbReference type="InterPro" id="IPR036097">
    <property type="entry name" value="HisK_dim/P_sf"/>
</dbReference>
<dbReference type="InterPro" id="IPR050428">
    <property type="entry name" value="TCS_sensor_his_kinase"/>
</dbReference>
<keyword evidence="7" id="KW-0418">Kinase</keyword>
<dbReference type="SUPFAM" id="SSF55874">
    <property type="entry name" value="ATPase domain of HSP90 chaperone/DNA topoisomerase II/histidine kinase"/>
    <property type="match status" value="1"/>
</dbReference>
<evidence type="ECO:0000256" key="3">
    <source>
        <dbReference type="ARBA" id="ARBA00012438"/>
    </source>
</evidence>
<evidence type="ECO:0000313" key="12">
    <source>
        <dbReference type="EMBL" id="ANP45729.1"/>
    </source>
</evidence>
<keyword evidence="13" id="KW-1185">Reference proteome</keyword>
<dbReference type="Gene3D" id="1.10.287.130">
    <property type="match status" value="1"/>
</dbReference>
<reference evidence="12 13" key="1">
    <citation type="submission" date="2015-11" db="EMBL/GenBank/DDBJ databases">
        <title>Whole-Genome Sequence of Candidatus Oderbacter manganicum from the National Park Lower Oder Valley, Germany.</title>
        <authorList>
            <person name="Braun B."/>
            <person name="Liere K."/>
            <person name="Szewzyk U."/>
        </authorList>
    </citation>
    <scope>NUCLEOTIDE SEQUENCE [LARGE SCALE GENOMIC DNA]</scope>
    <source>
        <strain evidence="12 13">OTSz_A_272</strain>
    </source>
</reference>
<evidence type="ECO:0000313" key="13">
    <source>
        <dbReference type="Proteomes" id="UP000092498"/>
    </source>
</evidence>
<keyword evidence="6 10" id="KW-0812">Transmembrane</keyword>
<comment type="catalytic activity">
    <reaction evidence="1">
        <text>ATP + protein L-histidine = ADP + protein N-phospho-L-histidine.</text>
        <dbReference type="EC" id="2.7.13.3"/>
    </reaction>
</comment>
<organism evidence="12 13">
    <name type="scientific">Candidatus Viadribacter manganicus</name>
    <dbReference type="NCBI Taxonomy" id="1759059"/>
    <lineage>
        <taxon>Bacteria</taxon>
        <taxon>Pseudomonadati</taxon>
        <taxon>Pseudomonadota</taxon>
        <taxon>Alphaproteobacteria</taxon>
        <taxon>Hyphomonadales</taxon>
        <taxon>Hyphomonadaceae</taxon>
        <taxon>Candidatus Viadribacter</taxon>
    </lineage>
</organism>
<evidence type="ECO:0000256" key="8">
    <source>
        <dbReference type="ARBA" id="ARBA00022989"/>
    </source>
</evidence>
<dbReference type="PANTHER" id="PTHR45436">
    <property type="entry name" value="SENSOR HISTIDINE KINASE YKOH"/>
    <property type="match status" value="1"/>
</dbReference>
<dbReference type="CDD" id="cd00082">
    <property type="entry name" value="HisKA"/>
    <property type="match status" value="1"/>
</dbReference>
<dbReference type="InterPro" id="IPR036890">
    <property type="entry name" value="HATPase_C_sf"/>
</dbReference>
<name>A0A1B1AGN9_9PROT</name>
<comment type="subcellular location">
    <subcellularLocation>
        <location evidence="2">Membrane</location>
    </subcellularLocation>
</comment>
<dbReference type="PRINTS" id="PR00344">
    <property type="entry name" value="BCTRLSENSOR"/>
</dbReference>
<dbReference type="GO" id="GO:0000155">
    <property type="term" value="F:phosphorelay sensor kinase activity"/>
    <property type="evidence" value="ECO:0007669"/>
    <property type="project" value="InterPro"/>
</dbReference>
<proteinExistence type="predicted"/>
<dbReference type="Proteomes" id="UP000092498">
    <property type="component" value="Chromosome"/>
</dbReference>
<dbReference type="SUPFAM" id="SSF47384">
    <property type="entry name" value="Homodimeric domain of signal transducing histidine kinase"/>
    <property type="match status" value="1"/>
</dbReference>
<dbReference type="KEGG" id="cbot:ATE48_07255"/>
<dbReference type="EMBL" id="CP013244">
    <property type="protein sequence ID" value="ANP45729.1"/>
    <property type="molecule type" value="Genomic_DNA"/>
</dbReference>
<dbReference type="SMART" id="SM00388">
    <property type="entry name" value="HisKA"/>
    <property type="match status" value="1"/>
</dbReference>
<evidence type="ECO:0000256" key="4">
    <source>
        <dbReference type="ARBA" id="ARBA00022553"/>
    </source>
</evidence>
<dbReference type="PANTHER" id="PTHR45436:SF3">
    <property type="entry name" value="SENSOR HISTIDINE KINASE HPRS"/>
    <property type="match status" value="1"/>
</dbReference>
<evidence type="ECO:0000256" key="6">
    <source>
        <dbReference type="ARBA" id="ARBA00022692"/>
    </source>
</evidence>
<accession>A0A1B1AGN9</accession>
<dbReference type="InParanoid" id="A0A1B1AGN9"/>
<dbReference type="OrthoDB" id="8673316at2"/>
<gene>
    <name evidence="12" type="ORF">ATE48_07255</name>
</gene>
<dbReference type="PROSITE" id="PS50109">
    <property type="entry name" value="HIS_KIN"/>
    <property type="match status" value="1"/>
</dbReference>
<evidence type="ECO:0000256" key="2">
    <source>
        <dbReference type="ARBA" id="ARBA00004370"/>
    </source>
</evidence>
<feature type="domain" description="Histidine kinase" evidence="11">
    <location>
        <begin position="282"/>
        <end position="491"/>
    </location>
</feature>
<dbReference type="STRING" id="1759059.ATE48_07255"/>
<keyword evidence="8 10" id="KW-1133">Transmembrane helix</keyword>
<dbReference type="AlphaFoldDB" id="A0A1B1AGN9"/>
<dbReference type="CDD" id="cd00075">
    <property type="entry name" value="HATPase"/>
    <property type="match status" value="1"/>
</dbReference>
<dbReference type="Gene3D" id="3.30.565.10">
    <property type="entry name" value="Histidine kinase-like ATPase, C-terminal domain"/>
    <property type="match status" value="1"/>
</dbReference>
<dbReference type="Pfam" id="PF00512">
    <property type="entry name" value="HisKA"/>
    <property type="match status" value="1"/>
</dbReference>
<keyword evidence="5" id="KW-0808">Transferase</keyword>
<dbReference type="InterPro" id="IPR005467">
    <property type="entry name" value="His_kinase_dom"/>
</dbReference>
<evidence type="ECO:0000256" key="10">
    <source>
        <dbReference type="SAM" id="Phobius"/>
    </source>
</evidence>